<dbReference type="Pfam" id="PF01076">
    <property type="entry name" value="Mob_Pre"/>
    <property type="match status" value="1"/>
</dbReference>
<dbReference type="EMBL" id="LN853914">
    <property type="protein sequence ID" value="CRY97022.1"/>
    <property type="molecule type" value="Genomic_DNA"/>
</dbReference>
<feature type="coiled-coil region" evidence="1">
    <location>
        <begin position="194"/>
        <end position="235"/>
    </location>
</feature>
<geneLocation type="plasmid" evidence="2">
    <name>pRGFK1352</name>
</geneLocation>
<organism evidence="2">
    <name type="scientific">uncultured prokaryote</name>
    <dbReference type="NCBI Taxonomy" id="198431"/>
    <lineage>
        <taxon>unclassified sequences</taxon>
        <taxon>environmental samples</taxon>
    </lineage>
</organism>
<dbReference type="GO" id="GO:0003677">
    <property type="term" value="F:DNA binding"/>
    <property type="evidence" value="ECO:0007669"/>
    <property type="project" value="InterPro"/>
</dbReference>
<dbReference type="GO" id="GO:0006310">
    <property type="term" value="P:DNA recombination"/>
    <property type="evidence" value="ECO:0007669"/>
    <property type="project" value="InterPro"/>
</dbReference>
<evidence type="ECO:0000313" key="2">
    <source>
        <dbReference type="EMBL" id="CRY97022.1"/>
    </source>
</evidence>
<dbReference type="NCBIfam" id="NF041497">
    <property type="entry name" value="MobV"/>
    <property type="match status" value="1"/>
</dbReference>
<dbReference type="Gene3D" id="3.30.930.30">
    <property type="match status" value="1"/>
</dbReference>
<evidence type="ECO:0008006" key="3">
    <source>
        <dbReference type="Google" id="ProtNLM"/>
    </source>
</evidence>
<keyword evidence="1" id="KW-0175">Coiled coil</keyword>
<evidence type="ECO:0000256" key="1">
    <source>
        <dbReference type="SAM" id="Coils"/>
    </source>
</evidence>
<sequence length="482" mass="55269">MPRNFVVATMKKFNSSNLGGIEIHNERKTSKHSNKEIDPLRSRFNFDLVKVQGESYVDCVNKHIAMNRKGSRKVRKDAIVLAEWVVSASPEVFIGMDSKRIHEYFAESVRYFGVKFGSENVVYAKVHMDESTPHMHMGIVPITRDKRLCAKDVFDRITLRDVQSELPKMLKESGFDVERGEKDSKRKKLTVPEYKEMKAELASLEQSYEMQLEKKRELETQQRVLEQRNKALQAEFDMKISHVTNTINSVLKEHDVIPAGDEPVYFYDGLQKPIFMGSVTDFINTDTKVLARILKPKKSIAKDMEFISNDDSTPVNNVKEFEQSASETFKDIREQLISNIDRWKKSLVRYLNGVADKVNIGQAKITAKVKEWINPGLTAYTEETFVDGDVLGESNRFLYVNPKPNELKNVLSPTRSLLDVDRSLGKKDKSSRPRATFLKNSSVARANDLLIDFSTPERAREIAKYYTPKVARASRTRASVRR</sequence>
<keyword evidence="2" id="KW-0614">Plasmid</keyword>
<name>A0A0H5QMM0_9ZZZZ</name>
<accession>A0A0H5QMM0</accession>
<dbReference type="InterPro" id="IPR001668">
    <property type="entry name" value="Mob_Pre"/>
</dbReference>
<protein>
    <recommendedName>
        <fullName evidence="3">Plasmid recombination enzyme</fullName>
    </recommendedName>
</protein>
<proteinExistence type="predicted"/>
<reference evidence="2" key="2">
    <citation type="submission" date="2015-07" db="EMBL/GenBank/DDBJ databases">
        <title>Plasmids, circular viruses and viroids from rat gut.</title>
        <authorList>
            <person name="Jorgensen T.J."/>
            <person name="Hansen M.A."/>
            <person name="Xu Z."/>
            <person name="Tabak M.A."/>
            <person name="Sorensen S.J."/>
            <person name="Hansen L.H."/>
        </authorList>
    </citation>
    <scope>NUCLEOTIDE SEQUENCE</scope>
    <source>
        <plasmid evidence="2">pRGFK1352</plasmid>
    </source>
</reference>
<reference evidence="2" key="1">
    <citation type="submission" date="2015-06" db="EMBL/GenBank/DDBJ databases">
        <authorList>
            <person name="Joergensen T."/>
        </authorList>
    </citation>
    <scope>NUCLEOTIDE SEQUENCE</scope>
    <source>
        <plasmid evidence="2">pRGFK1352</plasmid>
    </source>
</reference>
<dbReference type="AlphaFoldDB" id="A0A0H5QMM0"/>
<dbReference type="CDD" id="cd17242">
    <property type="entry name" value="MobM_relaxase"/>
    <property type="match status" value="1"/>
</dbReference>